<evidence type="ECO:0000256" key="1">
    <source>
        <dbReference type="SAM" id="MobiDB-lite"/>
    </source>
</evidence>
<feature type="transmembrane region" description="Helical" evidence="2">
    <location>
        <begin position="79"/>
        <end position="102"/>
    </location>
</feature>
<dbReference type="Gene3D" id="3.10.350.10">
    <property type="entry name" value="LysM domain"/>
    <property type="match status" value="1"/>
</dbReference>
<feature type="domain" description="LysM" evidence="3">
    <location>
        <begin position="117"/>
        <end position="164"/>
    </location>
</feature>
<sequence>MSLVLQRVVREAGRPALCRDVAVPPRPRGPQRSPASPRSLRPRRAEPRRPPTRGRVVAGRRPGGVGVCRPRRVSPRWPAFGAVAVVVFLGVVGLGLFAGALADTGGSAVPADTAVVSVRAGDTLWDVAERTAPGSEPAAVVERIRELNGLTGALVEPGTPLVVPAGN</sequence>
<keyword evidence="5" id="KW-1185">Reference proteome</keyword>
<feature type="compositionally biased region" description="Low complexity" evidence="1">
    <location>
        <begin position="30"/>
        <end position="39"/>
    </location>
</feature>
<protein>
    <submittedName>
        <fullName evidence="4">LysM peptidoglycan-binding domain-containing protein</fullName>
    </submittedName>
</protein>
<proteinExistence type="predicted"/>
<organism evidence="4 5">
    <name type="scientific">Prauserella oleivorans</name>
    <dbReference type="NCBI Taxonomy" id="1478153"/>
    <lineage>
        <taxon>Bacteria</taxon>
        <taxon>Bacillati</taxon>
        <taxon>Actinomycetota</taxon>
        <taxon>Actinomycetes</taxon>
        <taxon>Pseudonocardiales</taxon>
        <taxon>Pseudonocardiaceae</taxon>
        <taxon>Prauserella</taxon>
    </lineage>
</organism>
<comment type="caution">
    <text evidence="4">The sequence shown here is derived from an EMBL/GenBank/DDBJ whole genome shotgun (WGS) entry which is preliminary data.</text>
</comment>
<keyword evidence="2" id="KW-0472">Membrane</keyword>
<dbReference type="Proteomes" id="UP001597478">
    <property type="component" value="Unassembled WGS sequence"/>
</dbReference>
<evidence type="ECO:0000313" key="5">
    <source>
        <dbReference type="Proteomes" id="UP001597478"/>
    </source>
</evidence>
<dbReference type="EMBL" id="JBHUOF010000030">
    <property type="protein sequence ID" value="MFD2801442.1"/>
    <property type="molecule type" value="Genomic_DNA"/>
</dbReference>
<reference evidence="5" key="1">
    <citation type="journal article" date="2019" name="Int. J. Syst. Evol. Microbiol.">
        <title>The Global Catalogue of Microorganisms (GCM) 10K type strain sequencing project: providing services to taxonomists for standard genome sequencing and annotation.</title>
        <authorList>
            <consortium name="The Broad Institute Genomics Platform"/>
            <consortium name="The Broad Institute Genome Sequencing Center for Infectious Disease"/>
            <person name="Wu L."/>
            <person name="Ma J."/>
        </authorList>
    </citation>
    <scope>NUCLEOTIDE SEQUENCE [LARGE SCALE GENOMIC DNA]</scope>
    <source>
        <strain evidence="5">IBRC-M 10906</strain>
    </source>
</reference>
<name>A0ABW5WEA3_9PSEU</name>
<feature type="region of interest" description="Disordered" evidence="1">
    <location>
        <begin position="19"/>
        <end position="62"/>
    </location>
</feature>
<keyword evidence="2" id="KW-0812">Transmembrane</keyword>
<evidence type="ECO:0000256" key="2">
    <source>
        <dbReference type="SAM" id="Phobius"/>
    </source>
</evidence>
<dbReference type="InterPro" id="IPR036779">
    <property type="entry name" value="LysM_dom_sf"/>
</dbReference>
<dbReference type="Pfam" id="PF01476">
    <property type="entry name" value="LysM"/>
    <property type="match status" value="1"/>
</dbReference>
<dbReference type="CDD" id="cd00118">
    <property type="entry name" value="LysM"/>
    <property type="match status" value="1"/>
</dbReference>
<gene>
    <name evidence="4" type="ORF">ACFS2C_18800</name>
</gene>
<evidence type="ECO:0000259" key="3">
    <source>
        <dbReference type="Pfam" id="PF01476"/>
    </source>
</evidence>
<dbReference type="InterPro" id="IPR018392">
    <property type="entry name" value="LysM"/>
</dbReference>
<evidence type="ECO:0000313" key="4">
    <source>
        <dbReference type="EMBL" id="MFD2801442.1"/>
    </source>
</evidence>
<accession>A0ABW5WEA3</accession>
<keyword evidence="2" id="KW-1133">Transmembrane helix</keyword>